<reference evidence="3" key="1">
    <citation type="submission" date="2022-11" db="EMBL/GenBank/DDBJ databases">
        <authorList>
            <person name="Kikuchi T."/>
        </authorList>
    </citation>
    <scope>NUCLEOTIDE SEQUENCE</scope>
    <source>
        <strain evidence="3">PS1010</strain>
    </source>
</reference>
<evidence type="ECO:0000256" key="2">
    <source>
        <dbReference type="SAM" id="Phobius"/>
    </source>
</evidence>
<keyword evidence="4" id="KW-1185">Reference proteome</keyword>
<evidence type="ECO:0000313" key="3">
    <source>
        <dbReference type="EMBL" id="CAI5443679.1"/>
    </source>
</evidence>
<feature type="transmembrane region" description="Helical" evidence="2">
    <location>
        <begin position="45"/>
        <end position="64"/>
    </location>
</feature>
<keyword evidence="2" id="KW-1133">Transmembrane helix</keyword>
<evidence type="ECO:0000256" key="1">
    <source>
        <dbReference type="SAM" id="MobiDB-lite"/>
    </source>
</evidence>
<organism evidence="3 4">
    <name type="scientific">Caenorhabditis angaria</name>
    <dbReference type="NCBI Taxonomy" id="860376"/>
    <lineage>
        <taxon>Eukaryota</taxon>
        <taxon>Metazoa</taxon>
        <taxon>Ecdysozoa</taxon>
        <taxon>Nematoda</taxon>
        <taxon>Chromadorea</taxon>
        <taxon>Rhabditida</taxon>
        <taxon>Rhabditina</taxon>
        <taxon>Rhabditomorpha</taxon>
        <taxon>Rhabditoidea</taxon>
        <taxon>Rhabditidae</taxon>
        <taxon>Peloderinae</taxon>
        <taxon>Caenorhabditis</taxon>
    </lineage>
</organism>
<gene>
    <name evidence="3" type="ORF">CAMP_LOCUS6316</name>
</gene>
<dbReference type="EMBL" id="CANHGI010000002">
    <property type="protein sequence ID" value="CAI5443679.1"/>
    <property type="molecule type" value="Genomic_DNA"/>
</dbReference>
<sequence length="69" mass="7894">MRFNMLPPGTTIHRQQHQVSNHPPTTTPSLPTSTLGQPPTSGKRLIIIIVRYIFEINFLFITSVKYMKT</sequence>
<comment type="caution">
    <text evidence="3">The sequence shown here is derived from an EMBL/GenBank/DDBJ whole genome shotgun (WGS) entry which is preliminary data.</text>
</comment>
<feature type="region of interest" description="Disordered" evidence="1">
    <location>
        <begin position="1"/>
        <end position="40"/>
    </location>
</feature>
<evidence type="ECO:0000313" key="4">
    <source>
        <dbReference type="Proteomes" id="UP001152747"/>
    </source>
</evidence>
<name>A0A9P1MXB0_9PELO</name>
<dbReference type="Proteomes" id="UP001152747">
    <property type="component" value="Unassembled WGS sequence"/>
</dbReference>
<keyword evidence="2" id="KW-0472">Membrane</keyword>
<keyword evidence="2" id="KW-0812">Transmembrane</keyword>
<dbReference type="AlphaFoldDB" id="A0A9P1MXB0"/>
<proteinExistence type="predicted"/>
<feature type="compositionally biased region" description="Low complexity" evidence="1">
    <location>
        <begin position="23"/>
        <end position="40"/>
    </location>
</feature>
<protein>
    <submittedName>
        <fullName evidence="3">Uncharacterized protein</fullName>
    </submittedName>
</protein>
<accession>A0A9P1MXB0</accession>